<dbReference type="InterPro" id="IPR036388">
    <property type="entry name" value="WH-like_DNA-bd_sf"/>
</dbReference>
<dbReference type="InterPro" id="IPR035472">
    <property type="entry name" value="RpiR-like_SIS"/>
</dbReference>
<dbReference type="Pfam" id="PF01380">
    <property type="entry name" value="SIS"/>
    <property type="match status" value="1"/>
</dbReference>
<dbReference type="GO" id="GO:1901135">
    <property type="term" value="P:carbohydrate derivative metabolic process"/>
    <property type="evidence" value="ECO:0007669"/>
    <property type="project" value="InterPro"/>
</dbReference>
<dbReference type="InterPro" id="IPR046348">
    <property type="entry name" value="SIS_dom_sf"/>
</dbReference>
<dbReference type="AlphaFoldDB" id="A0A2U2N7B6"/>
<dbReference type="Gene3D" id="1.10.10.10">
    <property type="entry name" value="Winged helix-like DNA-binding domain superfamily/Winged helix DNA-binding domain"/>
    <property type="match status" value="1"/>
</dbReference>
<evidence type="ECO:0000313" key="7">
    <source>
        <dbReference type="Proteomes" id="UP000245474"/>
    </source>
</evidence>
<dbReference type="CDD" id="cd05013">
    <property type="entry name" value="SIS_RpiR"/>
    <property type="match status" value="1"/>
</dbReference>
<dbReference type="Proteomes" id="UP000245474">
    <property type="component" value="Unassembled WGS sequence"/>
</dbReference>
<dbReference type="RefSeq" id="WP_109676537.1">
    <property type="nucleotide sequence ID" value="NZ_CP086615.1"/>
</dbReference>
<dbReference type="PROSITE" id="PS51464">
    <property type="entry name" value="SIS"/>
    <property type="match status" value="1"/>
</dbReference>
<proteinExistence type="predicted"/>
<dbReference type="SUPFAM" id="SSF53697">
    <property type="entry name" value="SIS domain"/>
    <property type="match status" value="1"/>
</dbReference>
<dbReference type="EMBL" id="QFFI01000004">
    <property type="protein sequence ID" value="PWG64987.1"/>
    <property type="molecule type" value="Genomic_DNA"/>
</dbReference>
<evidence type="ECO:0000259" key="4">
    <source>
        <dbReference type="PROSITE" id="PS51071"/>
    </source>
</evidence>
<dbReference type="GO" id="GO:0097367">
    <property type="term" value="F:carbohydrate derivative binding"/>
    <property type="evidence" value="ECO:0007669"/>
    <property type="project" value="InterPro"/>
</dbReference>
<keyword evidence="2" id="KW-0238">DNA-binding</keyword>
<dbReference type="InterPro" id="IPR009057">
    <property type="entry name" value="Homeodomain-like_sf"/>
</dbReference>
<name>A0A2U2N7B6_9GAMM</name>
<feature type="domain" description="HTH rpiR-type" evidence="4">
    <location>
        <begin position="10"/>
        <end position="86"/>
    </location>
</feature>
<comment type="caution">
    <text evidence="6">The sequence shown here is derived from an EMBL/GenBank/DDBJ whole genome shotgun (WGS) entry which is preliminary data.</text>
</comment>
<gene>
    <name evidence="6" type="ORF">DEM34_03960</name>
</gene>
<dbReference type="InterPro" id="IPR001347">
    <property type="entry name" value="SIS_dom"/>
</dbReference>
<dbReference type="InterPro" id="IPR000281">
    <property type="entry name" value="HTH_RpiR"/>
</dbReference>
<evidence type="ECO:0000256" key="3">
    <source>
        <dbReference type="ARBA" id="ARBA00023163"/>
    </source>
</evidence>
<dbReference type="PANTHER" id="PTHR30514">
    <property type="entry name" value="GLUCOKINASE"/>
    <property type="match status" value="1"/>
</dbReference>
<keyword evidence="1" id="KW-0805">Transcription regulation</keyword>
<dbReference type="Pfam" id="PF01418">
    <property type="entry name" value="HTH_6"/>
    <property type="match status" value="1"/>
</dbReference>
<dbReference type="SUPFAM" id="SSF46689">
    <property type="entry name" value="Homeodomain-like"/>
    <property type="match status" value="1"/>
</dbReference>
<dbReference type="GO" id="GO:0003677">
    <property type="term" value="F:DNA binding"/>
    <property type="evidence" value="ECO:0007669"/>
    <property type="project" value="UniProtKB-KW"/>
</dbReference>
<organism evidence="6 7">
    <name type="scientific">Sediminicurvatus halobius</name>
    <dbReference type="NCBI Taxonomy" id="2182432"/>
    <lineage>
        <taxon>Bacteria</taxon>
        <taxon>Pseudomonadati</taxon>
        <taxon>Pseudomonadota</taxon>
        <taxon>Gammaproteobacteria</taxon>
        <taxon>Chromatiales</taxon>
        <taxon>Ectothiorhodospiraceae</taxon>
        <taxon>Sediminicurvatus</taxon>
    </lineage>
</organism>
<evidence type="ECO:0000259" key="5">
    <source>
        <dbReference type="PROSITE" id="PS51464"/>
    </source>
</evidence>
<dbReference type="PROSITE" id="PS51071">
    <property type="entry name" value="HTH_RPIR"/>
    <property type="match status" value="1"/>
</dbReference>
<evidence type="ECO:0000256" key="1">
    <source>
        <dbReference type="ARBA" id="ARBA00023015"/>
    </source>
</evidence>
<dbReference type="OrthoDB" id="9814005at2"/>
<keyword evidence="7" id="KW-1185">Reference proteome</keyword>
<dbReference type="Gene3D" id="3.40.50.10490">
    <property type="entry name" value="Glucose-6-phosphate isomerase like protein, domain 1"/>
    <property type="match status" value="1"/>
</dbReference>
<evidence type="ECO:0000313" key="6">
    <source>
        <dbReference type="EMBL" id="PWG64987.1"/>
    </source>
</evidence>
<dbReference type="PANTHER" id="PTHR30514:SF20">
    <property type="entry name" value="TRANSCRIPTIONAL REGULATOR"/>
    <property type="match status" value="1"/>
</dbReference>
<dbReference type="InterPro" id="IPR047640">
    <property type="entry name" value="RpiR-like"/>
</dbReference>
<reference evidence="6 7" key="1">
    <citation type="submission" date="2018-05" db="EMBL/GenBank/DDBJ databases">
        <title>Spiribacter halobius sp. nov., a moderately halophilic bacterium isolated from marine solar saltern.</title>
        <authorList>
            <person name="Zheng W.-S."/>
            <person name="Lu D.-C."/>
            <person name="Du Z.-J."/>
        </authorList>
    </citation>
    <scope>NUCLEOTIDE SEQUENCE [LARGE SCALE GENOMIC DNA]</scope>
    <source>
        <strain evidence="6 7">E85</strain>
    </source>
</reference>
<protein>
    <submittedName>
        <fullName evidence="6">Fe-S cluster assembly protein HesB</fullName>
    </submittedName>
</protein>
<accession>A0A2U2N7B6</accession>
<evidence type="ECO:0000256" key="2">
    <source>
        <dbReference type="ARBA" id="ARBA00023125"/>
    </source>
</evidence>
<feature type="domain" description="SIS" evidence="5">
    <location>
        <begin position="140"/>
        <end position="277"/>
    </location>
</feature>
<dbReference type="GO" id="GO:0003700">
    <property type="term" value="F:DNA-binding transcription factor activity"/>
    <property type="evidence" value="ECO:0007669"/>
    <property type="project" value="InterPro"/>
</dbReference>
<keyword evidence="3" id="KW-0804">Transcription</keyword>
<sequence length="282" mass="30632">MNTSPPRTPGELQSRILSEYDGLSKRLKQIARFAIDHPNDMALDTTAVVAKRAGVQPSAVIRFAKAFGFSGFSDMQRVYQVRLAESASSYSERIRRLRAQKHDHGAEPTVHDMLREFCEVNTVSLEHLPEGVPAQRLEAATARLASARTIHLCGLRRSFPVVAYLAYALGRIDCAANLLDGVGGMLAQQAGHLGPEDALLAVTFHPYAPETADLVSRAAERGCPTIVITDTPLSPVASHAEICFDIHDAELYTFRSLTASMCLAQALAVGVGLRLERDLCGH</sequence>